<keyword evidence="2" id="KW-0677">Repeat</keyword>
<dbReference type="InterPro" id="IPR017930">
    <property type="entry name" value="Myb_dom"/>
</dbReference>
<keyword evidence="6" id="KW-0539">Nucleus</keyword>
<dbReference type="PROSITE" id="PS50090">
    <property type="entry name" value="MYB_LIKE"/>
    <property type="match status" value="2"/>
</dbReference>
<evidence type="ECO:0000256" key="3">
    <source>
        <dbReference type="ARBA" id="ARBA00023015"/>
    </source>
</evidence>
<feature type="domain" description="Myb-like" evidence="7">
    <location>
        <begin position="76"/>
        <end position="126"/>
    </location>
</feature>
<dbReference type="Pfam" id="PF00249">
    <property type="entry name" value="Myb_DNA-binding"/>
    <property type="match status" value="2"/>
</dbReference>
<evidence type="ECO:0000259" key="7">
    <source>
        <dbReference type="PROSITE" id="PS50090"/>
    </source>
</evidence>
<proteinExistence type="predicted"/>
<evidence type="ECO:0000256" key="2">
    <source>
        <dbReference type="ARBA" id="ARBA00022737"/>
    </source>
</evidence>
<dbReference type="PROSITE" id="PS51294">
    <property type="entry name" value="HTH_MYB"/>
    <property type="match status" value="2"/>
</dbReference>
<dbReference type="AlphaFoldDB" id="A0A7J7NX93"/>
<evidence type="ECO:0000259" key="8">
    <source>
        <dbReference type="PROSITE" id="PS51294"/>
    </source>
</evidence>
<protein>
    <submittedName>
        <fullName evidence="9">Uncharacterized protein</fullName>
    </submittedName>
</protein>
<evidence type="ECO:0000256" key="6">
    <source>
        <dbReference type="ARBA" id="ARBA00023242"/>
    </source>
</evidence>
<dbReference type="SUPFAM" id="SSF46689">
    <property type="entry name" value="Homeodomain-like"/>
    <property type="match status" value="1"/>
</dbReference>
<dbReference type="InterPro" id="IPR015495">
    <property type="entry name" value="Myb_TF_plants"/>
</dbReference>
<comment type="subcellular location">
    <subcellularLocation>
        <location evidence="1">Nucleus</location>
    </subcellularLocation>
</comment>
<dbReference type="EMBL" id="JACGCM010000455">
    <property type="protein sequence ID" value="KAF6171826.1"/>
    <property type="molecule type" value="Genomic_DNA"/>
</dbReference>
<dbReference type="GO" id="GO:0005634">
    <property type="term" value="C:nucleus"/>
    <property type="evidence" value="ECO:0007669"/>
    <property type="project" value="UniProtKB-SubCell"/>
</dbReference>
<feature type="domain" description="HTH myb-type" evidence="8">
    <location>
        <begin position="76"/>
        <end position="130"/>
    </location>
</feature>
<dbReference type="FunFam" id="1.10.10.60:FF:000394">
    <property type="entry name" value="MYB transcription factor"/>
    <property type="match status" value="1"/>
</dbReference>
<dbReference type="Proteomes" id="UP000541444">
    <property type="component" value="Unassembled WGS sequence"/>
</dbReference>
<evidence type="ECO:0000256" key="4">
    <source>
        <dbReference type="ARBA" id="ARBA00023125"/>
    </source>
</evidence>
<keyword evidence="3" id="KW-0805">Transcription regulation</keyword>
<comment type="caution">
    <text evidence="9">The sequence shown here is derived from an EMBL/GenBank/DDBJ whole genome shotgun (WGS) entry which is preliminary data.</text>
</comment>
<keyword evidence="10" id="KW-1185">Reference proteome</keyword>
<name>A0A7J7NX93_9MAGN</name>
<gene>
    <name evidence="9" type="ORF">GIB67_007347</name>
</gene>
<feature type="domain" description="Myb-like" evidence="7">
    <location>
        <begin position="23"/>
        <end position="75"/>
    </location>
</feature>
<dbReference type="PANTHER" id="PTHR10641">
    <property type="entry name" value="MYB FAMILY TRANSCRIPTION FACTOR"/>
    <property type="match status" value="1"/>
</dbReference>
<keyword evidence="5" id="KW-0804">Transcription</keyword>
<keyword evidence="4" id="KW-0238">DNA-binding</keyword>
<dbReference type="GO" id="GO:0080090">
    <property type="term" value="P:regulation of primary metabolic process"/>
    <property type="evidence" value="ECO:0007669"/>
    <property type="project" value="UniProtKB-ARBA"/>
</dbReference>
<dbReference type="PANTHER" id="PTHR10641:SF586">
    <property type="entry name" value="TRANSCRIPTION FACTOR MYB16"/>
    <property type="match status" value="1"/>
</dbReference>
<dbReference type="InterPro" id="IPR001005">
    <property type="entry name" value="SANT/Myb"/>
</dbReference>
<feature type="domain" description="HTH myb-type" evidence="8">
    <location>
        <begin position="23"/>
        <end position="75"/>
    </location>
</feature>
<sequence>MRLLTITILRPRFGMGRQPCCEKVGLRRGQWKPEEDKKLLAYIDEHGPGGWRALPAKAGLLRCGKSCRLRWANYLRADIKRGKFSLEEEKNIIQLHALLGNKWSVIATHLPKRTDNEIKNYWNTHIKKQLAKDGIDPVTHKPMYLNPSTAKVSHIAQWESARLEAEERLVLQSNIWSLSSTQIADPSSQTLCSNIPKSYNPESSTSTRSFSNIVPLSIPAENPTSILEENVKEETNECSSLDDVLIDDSWTPDIVKLADGVDAYWQFPRLYEGFSQFLPENVDDQNSCNGGGAGGDDSEHGNYWTSFLDFS</sequence>
<dbReference type="InterPro" id="IPR009057">
    <property type="entry name" value="Homeodomain-like_sf"/>
</dbReference>
<dbReference type="OrthoDB" id="2143914at2759"/>
<dbReference type="SMART" id="SM00717">
    <property type="entry name" value="SANT"/>
    <property type="match status" value="2"/>
</dbReference>
<evidence type="ECO:0000313" key="9">
    <source>
        <dbReference type="EMBL" id="KAF6171826.1"/>
    </source>
</evidence>
<evidence type="ECO:0000256" key="1">
    <source>
        <dbReference type="ARBA" id="ARBA00004123"/>
    </source>
</evidence>
<reference evidence="9 10" key="1">
    <citation type="journal article" date="2020" name="IScience">
        <title>Genome Sequencing of the Endangered Kingdonia uniflora (Circaeasteraceae, Ranunculales) Reveals Potential Mechanisms of Evolutionary Specialization.</title>
        <authorList>
            <person name="Sun Y."/>
            <person name="Deng T."/>
            <person name="Zhang A."/>
            <person name="Moore M.J."/>
            <person name="Landis J.B."/>
            <person name="Lin N."/>
            <person name="Zhang H."/>
            <person name="Zhang X."/>
            <person name="Huang J."/>
            <person name="Zhang X."/>
            <person name="Sun H."/>
            <person name="Wang H."/>
        </authorList>
    </citation>
    <scope>NUCLEOTIDE SEQUENCE [LARGE SCALE GENOMIC DNA]</scope>
    <source>
        <strain evidence="9">TB1705</strain>
        <tissue evidence="9">Leaf</tissue>
    </source>
</reference>
<evidence type="ECO:0000256" key="5">
    <source>
        <dbReference type="ARBA" id="ARBA00023163"/>
    </source>
</evidence>
<dbReference type="GO" id="GO:0000976">
    <property type="term" value="F:transcription cis-regulatory region binding"/>
    <property type="evidence" value="ECO:0007669"/>
    <property type="project" value="UniProtKB-ARBA"/>
</dbReference>
<dbReference type="Gene3D" id="1.10.10.60">
    <property type="entry name" value="Homeodomain-like"/>
    <property type="match status" value="2"/>
</dbReference>
<accession>A0A7J7NX93</accession>
<organism evidence="9 10">
    <name type="scientific">Kingdonia uniflora</name>
    <dbReference type="NCBI Taxonomy" id="39325"/>
    <lineage>
        <taxon>Eukaryota</taxon>
        <taxon>Viridiplantae</taxon>
        <taxon>Streptophyta</taxon>
        <taxon>Embryophyta</taxon>
        <taxon>Tracheophyta</taxon>
        <taxon>Spermatophyta</taxon>
        <taxon>Magnoliopsida</taxon>
        <taxon>Ranunculales</taxon>
        <taxon>Circaeasteraceae</taxon>
        <taxon>Kingdonia</taxon>
    </lineage>
</organism>
<dbReference type="GO" id="GO:0051707">
    <property type="term" value="P:response to other organism"/>
    <property type="evidence" value="ECO:0007669"/>
    <property type="project" value="UniProtKB-ARBA"/>
</dbReference>
<evidence type="ECO:0000313" key="10">
    <source>
        <dbReference type="Proteomes" id="UP000541444"/>
    </source>
</evidence>
<dbReference type="FunFam" id="1.10.10.60:FF:000001">
    <property type="entry name" value="MYB-related transcription factor"/>
    <property type="match status" value="1"/>
</dbReference>
<dbReference type="CDD" id="cd00167">
    <property type="entry name" value="SANT"/>
    <property type="match status" value="2"/>
</dbReference>